<dbReference type="Gene3D" id="3.40.50.880">
    <property type="match status" value="1"/>
</dbReference>
<dbReference type="EMBL" id="JACJVO010000032">
    <property type="protein sequence ID" value="MBB6734228.1"/>
    <property type="molecule type" value="Genomic_DNA"/>
</dbReference>
<dbReference type="InterPro" id="IPR053161">
    <property type="entry name" value="Ulvan_degrading_GH"/>
</dbReference>
<comment type="caution">
    <text evidence="2">The sequence shown here is derived from an EMBL/GenBank/DDBJ whole genome shotgun (WGS) entry which is preliminary data.</text>
</comment>
<evidence type="ECO:0000313" key="3">
    <source>
        <dbReference type="Proteomes" id="UP000564644"/>
    </source>
</evidence>
<dbReference type="Pfam" id="PF17132">
    <property type="entry name" value="Glyco_hydro_106"/>
    <property type="match status" value="1"/>
</dbReference>
<protein>
    <submittedName>
        <fullName evidence="2">Uncharacterized protein</fullName>
    </submittedName>
</protein>
<gene>
    <name evidence="2" type="ORF">H7C18_25225</name>
</gene>
<evidence type="ECO:0000313" key="2">
    <source>
        <dbReference type="EMBL" id="MBB6734228.1"/>
    </source>
</evidence>
<name>A0A7X0VZQ8_9BACL</name>
<dbReference type="PANTHER" id="PTHR36848:SF2">
    <property type="entry name" value="SECRETED PROTEIN"/>
    <property type="match status" value="1"/>
</dbReference>
<dbReference type="RefSeq" id="WP_185131870.1">
    <property type="nucleotide sequence ID" value="NZ_JACJVO010000032.1"/>
</dbReference>
<accession>A0A7X0VZQ8</accession>
<sequence length="909" mass="102909">MSEYEKLRASFASAHPPRSLFPLLWLHGDERETEEAIRAEVAAMDDGGAGGFVIESRPHNDYLGERWWRDVGFCLDEAAKRGLDVWIFDEEYYPSGIAGGKVLEGHPESRMKVLIKQSAEWREAEDWAPPAEERPMEKLLRIVCATGGSGENERVVFRTEEEFGAWREAVRKEGKPGRAWNVHRIGLTSSWSGRMFEKMVDYIDPEVTDRFISITYEETKRRLAPYWGTTIKGFFGDETSFENFASYDMLFGEKTPCFPWTRLLESSFRDAKGYDLLDWADLLWYDVDGKEDRPVRFDYMDRMTKLFSDHFFGRIQSWCHRNGVAFIGHVVEDNHAHMHHGFGVGHFFRSTKRFDMGGYDFVLRQLDSEQKRAPYEECYPQFQTYRDEPYRNFFHFTLPKLAQSAAHLELGTDLVMCENFGAYGWDLGLREMKWLTDWMTARGTNWYVPHAFSPLFPDSDCPPHFYAGGRNPQWPFFRQWADYANRSCLMLKGADHIASVAVLYPAESHWCGDRDRLDDVCRALAEHQYDFDILSCDLLADRERCKIQDGALRIGKETFRAVVLPGLETLPLEAAVRIAEFAETGGHVLEVEETAKFECGGRHAELAAALSGPAFPKRPVPIAELGRELRGKLEPGIAAGSFFPELRYCHYRHEDCDVFFLRNEGMAAVLEDAIVLPAAGNLELWHPMTGRIEEPDDYRIEEGRTVVPLRLEPYEAVFAVVRPAAPAANGSSPRTAFSAADRPSSSHRAAVAKTASAPKLEKWDVVDIRTPLDSVSVPDDLSAFGLGDWQERSELAGFSGTVVYETTLAPEQARSLPQDDSPVELNLGEVGEIAVLTLEGVHETFLPLLCPPYRWELPVSLLREGARIRVAVTNTLGSSFRDDHFRREKPAPSGLLGPVTLSAPKPPGD</sequence>
<feature type="region of interest" description="Disordered" evidence="1">
    <location>
        <begin position="726"/>
        <end position="753"/>
    </location>
</feature>
<dbReference type="AlphaFoldDB" id="A0A7X0VZQ8"/>
<feature type="region of interest" description="Disordered" evidence="1">
    <location>
        <begin position="883"/>
        <end position="909"/>
    </location>
</feature>
<keyword evidence="3" id="KW-1185">Reference proteome</keyword>
<evidence type="ECO:0000256" key="1">
    <source>
        <dbReference type="SAM" id="MobiDB-lite"/>
    </source>
</evidence>
<dbReference type="CDD" id="cd03143">
    <property type="entry name" value="A4_beta-galactosidase_middle_domain"/>
    <property type="match status" value="1"/>
</dbReference>
<dbReference type="Proteomes" id="UP000564644">
    <property type="component" value="Unassembled WGS sequence"/>
</dbReference>
<proteinExistence type="predicted"/>
<organism evidence="2 3">
    <name type="scientific">Cohnella zeiphila</name>
    <dbReference type="NCBI Taxonomy" id="2761120"/>
    <lineage>
        <taxon>Bacteria</taxon>
        <taxon>Bacillati</taxon>
        <taxon>Bacillota</taxon>
        <taxon>Bacilli</taxon>
        <taxon>Bacillales</taxon>
        <taxon>Paenibacillaceae</taxon>
        <taxon>Cohnella</taxon>
    </lineage>
</organism>
<reference evidence="2 3" key="1">
    <citation type="submission" date="2020-08" db="EMBL/GenBank/DDBJ databases">
        <title>Cohnella phylogeny.</title>
        <authorList>
            <person name="Dunlap C."/>
        </authorList>
    </citation>
    <scope>NUCLEOTIDE SEQUENCE [LARGE SCALE GENOMIC DNA]</scope>
    <source>
        <strain evidence="2 3">CBP 2801</strain>
    </source>
</reference>
<dbReference type="PANTHER" id="PTHR36848">
    <property type="entry name" value="DNA-BINDING PROTEIN (PUTATIVE SECRETED PROTEIN)-RELATED"/>
    <property type="match status" value="1"/>
</dbReference>
<dbReference type="InterPro" id="IPR029062">
    <property type="entry name" value="Class_I_gatase-like"/>
</dbReference>